<comment type="caution">
    <text evidence="1">The sequence shown here is derived from an EMBL/GenBank/DDBJ whole genome shotgun (WGS) entry which is preliminary data.</text>
</comment>
<name>A0A8S0WGA4_CYCAE</name>
<evidence type="ECO:0000313" key="2">
    <source>
        <dbReference type="Proteomes" id="UP000467700"/>
    </source>
</evidence>
<organism evidence="1 2">
    <name type="scientific">Cyclocybe aegerita</name>
    <name type="common">Black poplar mushroom</name>
    <name type="synonym">Agrocybe aegerita</name>
    <dbReference type="NCBI Taxonomy" id="1973307"/>
    <lineage>
        <taxon>Eukaryota</taxon>
        <taxon>Fungi</taxon>
        <taxon>Dikarya</taxon>
        <taxon>Basidiomycota</taxon>
        <taxon>Agaricomycotina</taxon>
        <taxon>Agaricomycetes</taxon>
        <taxon>Agaricomycetidae</taxon>
        <taxon>Agaricales</taxon>
        <taxon>Agaricineae</taxon>
        <taxon>Bolbitiaceae</taxon>
        <taxon>Cyclocybe</taxon>
    </lineage>
</organism>
<dbReference type="AlphaFoldDB" id="A0A8S0WGA4"/>
<protein>
    <recommendedName>
        <fullName evidence="3">BTB domain-containing protein</fullName>
    </recommendedName>
</protein>
<dbReference type="OrthoDB" id="3184970at2759"/>
<dbReference type="Proteomes" id="UP000467700">
    <property type="component" value="Unassembled WGS sequence"/>
</dbReference>
<evidence type="ECO:0000313" key="1">
    <source>
        <dbReference type="EMBL" id="CAA7268730.1"/>
    </source>
</evidence>
<keyword evidence="2" id="KW-1185">Reference proteome</keyword>
<reference evidence="1 2" key="1">
    <citation type="submission" date="2020-01" db="EMBL/GenBank/DDBJ databases">
        <authorList>
            <person name="Gupta K D."/>
        </authorList>
    </citation>
    <scope>NUCLEOTIDE SEQUENCE [LARGE SCALE GENOMIC DNA]</scope>
</reference>
<evidence type="ECO:0008006" key="3">
    <source>
        <dbReference type="Google" id="ProtNLM"/>
    </source>
</evidence>
<accession>A0A8S0WGA4</accession>
<sequence>MDQNASNDTEPKLSPLFWDPNADVTFISSDGVLFKIYRRHLEPTTGGFPGADAMVVGPEPVALPEPANVLEVLFQFIQAPTEATNFRQPSVHDMQEDIFFAVAEAAEKYLVYGAMNICITFMRCAHLL</sequence>
<dbReference type="EMBL" id="CACVBS010000069">
    <property type="protein sequence ID" value="CAA7268730.1"/>
    <property type="molecule type" value="Genomic_DNA"/>
</dbReference>
<gene>
    <name evidence="1" type="ORF">AAE3_LOCUS10944</name>
</gene>
<proteinExistence type="predicted"/>